<feature type="region of interest" description="Disordered" evidence="1">
    <location>
        <begin position="99"/>
        <end position="153"/>
    </location>
</feature>
<keyword evidence="3" id="KW-1185">Reference proteome</keyword>
<reference evidence="2 3" key="1">
    <citation type="journal article" date="2019" name="Nat. Ecol. Evol.">
        <title>Megaphylogeny resolves global patterns of mushroom evolution.</title>
        <authorList>
            <person name="Varga T."/>
            <person name="Krizsan K."/>
            <person name="Foldi C."/>
            <person name="Dima B."/>
            <person name="Sanchez-Garcia M."/>
            <person name="Sanchez-Ramirez S."/>
            <person name="Szollosi G.J."/>
            <person name="Szarkandi J.G."/>
            <person name="Papp V."/>
            <person name="Albert L."/>
            <person name="Andreopoulos W."/>
            <person name="Angelini C."/>
            <person name="Antonin V."/>
            <person name="Barry K.W."/>
            <person name="Bougher N.L."/>
            <person name="Buchanan P."/>
            <person name="Buyck B."/>
            <person name="Bense V."/>
            <person name="Catcheside P."/>
            <person name="Chovatia M."/>
            <person name="Cooper J."/>
            <person name="Damon W."/>
            <person name="Desjardin D."/>
            <person name="Finy P."/>
            <person name="Geml J."/>
            <person name="Haridas S."/>
            <person name="Hughes K."/>
            <person name="Justo A."/>
            <person name="Karasinski D."/>
            <person name="Kautmanova I."/>
            <person name="Kiss B."/>
            <person name="Kocsube S."/>
            <person name="Kotiranta H."/>
            <person name="LaButti K.M."/>
            <person name="Lechner B.E."/>
            <person name="Liimatainen K."/>
            <person name="Lipzen A."/>
            <person name="Lukacs Z."/>
            <person name="Mihaltcheva S."/>
            <person name="Morgado L.N."/>
            <person name="Niskanen T."/>
            <person name="Noordeloos M.E."/>
            <person name="Ohm R.A."/>
            <person name="Ortiz-Santana B."/>
            <person name="Ovrebo C."/>
            <person name="Racz N."/>
            <person name="Riley R."/>
            <person name="Savchenko A."/>
            <person name="Shiryaev A."/>
            <person name="Soop K."/>
            <person name="Spirin V."/>
            <person name="Szebenyi C."/>
            <person name="Tomsovsky M."/>
            <person name="Tulloss R.E."/>
            <person name="Uehling J."/>
            <person name="Grigoriev I.V."/>
            <person name="Vagvolgyi C."/>
            <person name="Papp T."/>
            <person name="Martin F.M."/>
            <person name="Miettinen O."/>
            <person name="Hibbett D.S."/>
            <person name="Nagy L.G."/>
        </authorList>
    </citation>
    <scope>NUCLEOTIDE SEQUENCE [LARGE SCALE GENOMIC DNA]</scope>
    <source>
        <strain evidence="2 3">HHB13444</strain>
    </source>
</reference>
<gene>
    <name evidence="2" type="ORF">K466DRAFT_603413</name>
</gene>
<sequence length="306" mass="33960">MSDWLDTARVLRRRLDDLELSGSRQTMITACLQHSTTFARLACFLAGAPHDDVADYKELEDEFIEAMQGFQGTYQKVRQRVRQERNLRENGKVGVEVGVEEPTTPSLHAMPPPSSPSLRSSIYDSGECLESTDETLGDLDDTESMGSQRSDKQWDAEEEFYTRAHVSLVADLQDPLFAQLHQPLADSLVTPLLEELTSPLEECLAGRLPARLATSPALLHSLMGSLTQHKPFLAALADRLRMLEEPEASSSSVSMGAHTRSHASGPVNTTLPFAPTLPESAHASFKRESPKMRRTMMKKPRLETTD</sequence>
<name>A0A5C3PAB1_9APHY</name>
<dbReference type="EMBL" id="ML211452">
    <property type="protein sequence ID" value="TFK82763.1"/>
    <property type="molecule type" value="Genomic_DNA"/>
</dbReference>
<feature type="region of interest" description="Disordered" evidence="1">
    <location>
        <begin position="272"/>
        <end position="306"/>
    </location>
</feature>
<feature type="region of interest" description="Disordered" evidence="1">
    <location>
        <begin position="247"/>
        <end position="266"/>
    </location>
</feature>
<evidence type="ECO:0000313" key="3">
    <source>
        <dbReference type="Proteomes" id="UP000308197"/>
    </source>
</evidence>
<accession>A0A5C3PAB1</accession>
<proteinExistence type="predicted"/>
<evidence type="ECO:0000256" key="1">
    <source>
        <dbReference type="SAM" id="MobiDB-lite"/>
    </source>
</evidence>
<feature type="compositionally biased region" description="Acidic residues" evidence="1">
    <location>
        <begin position="130"/>
        <end position="143"/>
    </location>
</feature>
<protein>
    <submittedName>
        <fullName evidence="2">Uncharacterized protein</fullName>
    </submittedName>
</protein>
<evidence type="ECO:0000313" key="2">
    <source>
        <dbReference type="EMBL" id="TFK82763.1"/>
    </source>
</evidence>
<dbReference type="AlphaFoldDB" id="A0A5C3PAB1"/>
<dbReference type="InParanoid" id="A0A5C3PAB1"/>
<organism evidence="2 3">
    <name type="scientific">Polyporus arcularius HHB13444</name>
    <dbReference type="NCBI Taxonomy" id="1314778"/>
    <lineage>
        <taxon>Eukaryota</taxon>
        <taxon>Fungi</taxon>
        <taxon>Dikarya</taxon>
        <taxon>Basidiomycota</taxon>
        <taxon>Agaricomycotina</taxon>
        <taxon>Agaricomycetes</taxon>
        <taxon>Polyporales</taxon>
        <taxon>Polyporaceae</taxon>
        <taxon>Polyporus</taxon>
    </lineage>
</organism>
<dbReference type="Proteomes" id="UP000308197">
    <property type="component" value="Unassembled WGS sequence"/>
</dbReference>